<keyword evidence="1" id="KW-0812">Transmembrane</keyword>
<dbReference type="OrthoDB" id="3267806at2759"/>
<dbReference type="EMBL" id="JACGCI010000091">
    <property type="protein sequence ID" value="KAF6746544.1"/>
    <property type="molecule type" value="Genomic_DNA"/>
</dbReference>
<name>A0A8H6HGD4_9AGAR</name>
<feature type="transmembrane region" description="Helical" evidence="1">
    <location>
        <begin position="161"/>
        <end position="183"/>
    </location>
</feature>
<evidence type="ECO:0000313" key="2">
    <source>
        <dbReference type="EMBL" id="KAF6746544.1"/>
    </source>
</evidence>
<organism evidence="2 3">
    <name type="scientific">Ephemerocybe angulata</name>
    <dbReference type="NCBI Taxonomy" id="980116"/>
    <lineage>
        <taxon>Eukaryota</taxon>
        <taxon>Fungi</taxon>
        <taxon>Dikarya</taxon>
        <taxon>Basidiomycota</taxon>
        <taxon>Agaricomycotina</taxon>
        <taxon>Agaricomycetes</taxon>
        <taxon>Agaricomycetidae</taxon>
        <taxon>Agaricales</taxon>
        <taxon>Agaricineae</taxon>
        <taxon>Psathyrellaceae</taxon>
        <taxon>Ephemerocybe</taxon>
    </lineage>
</organism>
<feature type="transmembrane region" description="Helical" evidence="1">
    <location>
        <begin position="203"/>
        <end position="223"/>
    </location>
</feature>
<keyword evidence="3" id="KW-1185">Reference proteome</keyword>
<feature type="transmembrane region" description="Helical" evidence="1">
    <location>
        <begin position="124"/>
        <end position="149"/>
    </location>
</feature>
<keyword evidence="1" id="KW-0472">Membrane</keyword>
<reference evidence="2 3" key="1">
    <citation type="submission" date="2020-07" db="EMBL/GenBank/DDBJ databases">
        <title>Comparative genomics of pyrophilous fungi reveals a link between fire events and developmental genes.</title>
        <authorList>
            <consortium name="DOE Joint Genome Institute"/>
            <person name="Steindorff A.S."/>
            <person name="Carver A."/>
            <person name="Calhoun S."/>
            <person name="Stillman K."/>
            <person name="Liu H."/>
            <person name="Lipzen A."/>
            <person name="Pangilinan J."/>
            <person name="Labutti K."/>
            <person name="Bruns T.D."/>
            <person name="Grigoriev I.V."/>
        </authorList>
    </citation>
    <scope>NUCLEOTIDE SEQUENCE [LARGE SCALE GENOMIC DNA]</scope>
    <source>
        <strain evidence="2 3">CBS 144469</strain>
    </source>
</reference>
<evidence type="ECO:0000256" key="1">
    <source>
        <dbReference type="SAM" id="Phobius"/>
    </source>
</evidence>
<feature type="transmembrane region" description="Helical" evidence="1">
    <location>
        <begin position="81"/>
        <end position="104"/>
    </location>
</feature>
<sequence>MLGPTSILRQTLTREGGVSYRLPSIPPSVYPVYVLQLTGGILSLIPYGVAVTIFIACLKSLILQFRRSHMSGNSRPQIRQLLYVCVIFIAGTMYTASVTWVMIYPTLEYPLYPGGPLGWDLLHYSHPVINLGNAAFTMTAWFSDGFMLYRCYVVYCQVSRVWVVLAIPGLLYLTSIATGILLLTQTSHPQSSIFSQVNFGLTHLSIIASLHILLTLLVSIRLLSYRLRIKKLMGEDSRSLSVYTSITTILIESSALYSTFALLFLIPFAMGHPLSQFALPLLGQVQVISPLLVSYRITQKTAWSVDTTDSMKVTTGGIQFEASEGRPGVGFEKECSHSV</sequence>
<dbReference type="Proteomes" id="UP000521943">
    <property type="component" value="Unassembled WGS sequence"/>
</dbReference>
<comment type="caution">
    <text evidence="2">The sequence shown here is derived from an EMBL/GenBank/DDBJ whole genome shotgun (WGS) entry which is preliminary data.</text>
</comment>
<proteinExistence type="predicted"/>
<dbReference type="AlphaFoldDB" id="A0A8H6HGD4"/>
<evidence type="ECO:0000313" key="3">
    <source>
        <dbReference type="Proteomes" id="UP000521943"/>
    </source>
</evidence>
<feature type="transmembrane region" description="Helical" evidence="1">
    <location>
        <begin position="243"/>
        <end position="268"/>
    </location>
</feature>
<gene>
    <name evidence="2" type="ORF">DFP72DRAFT_922599</name>
</gene>
<keyword evidence="1" id="KW-1133">Transmembrane helix</keyword>
<feature type="transmembrane region" description="Helical" evidence="1">
    <location>
        <begin position="33"/>
        <end position="61"/>
    </location>
</feature>
<accession>A0A8H6HGD4</accession>
<protein>
    <submittedName>
        <fullName evidence="2">Uncharacterized protein</fullName>
    </submittedName>
</protein>